<feature type="region of interest" description="Disordered" evidence="1">
    <location>
        <begin position="175"/>
        <end position="211"/>
    </location>
</feature>
<protein>
    <submittedName>
        <fullName evidence="3">Uncharacterized protein</fullName>
    </submittedName>
</protein>
<dbReference type="AlphaFoldDB" id="A0AA38VQU4"/>
<keyword evidence="2" id="KW-1133">Transmembrane helix</keyword>
<reference evidence="3" key="1">
    <citation type="submission" date="2022-07" db="EMBL/GenBank/DDBJ databases">
        <title>Fungi with potential for degradation of polypropylene.</title>
        <authorList>
            <person name="Gostincar C."/>
        </authorList>
    </citation>
    <scope>NUCLEOTIDE SEQUENCE</scope>
    <source>
        <strain evidence="3">EXF-13308</strain>
    </source>
</reference>
<feature type="transmembrane region" description="Helical" evidence="2">
    <location>
        <begin position="307"/>
        <end position="326"/>
    </location>
</feature>
<feature type="transmembrane region" description="Helical" evidence="2">
    <location>
        <begin position="346"/>
        <end position="366"/>
    </location>
</feature>
<dbReference type="EMBL" id="JANBVO010000014">
    <property type="protein sequence ID" value="KAJ9145393.1"/>
    <property type="molecule type" value="Genomic_DNA"/>
</dbReference>
<sequence length="430" mass="47849">MSIGPTWAIYDFYKALPPSAAVPEPASVGRGLAAIANILPAMDWLPITIYNTFGLARSLRGTIVVAASLVLCSANLVSSTVLFPVLERASHTGVDKRRLFQSYYAVLCLHCVDLAVMLAIYMRRFWIPGPDRLPKTYKPFAPSSSGTSTGIHDDAAGDGPLATLFAQQQEYKQRNQQRPHLQSQQRRSVSRQPSLQLPSPSAITQENQPSLPAENWPRPLIPLLFVMLFYGSMAFVAVHIGIQFWRYATCVADGYDKTKYYGGQWRLVIVLGYPFTWIPICGTYIFLFHMRIAPESQITRGLIISDIPLMCSLPAIILSIIGIVSTFGKANLPPLARKHGSVSPGFIVWVLVVIISVWLAGLQLLLNPRILRLILRKADTNSRVFLAMEPLPKKAESLIRLLIDLCVLDREDRYPGRHEKKVELGLSRSA</sequence>
<feature type="transmembrane region" description="Helical" evidence="2">
    <location>
        <begin position="265"/>
        <end position="287"/>
    </location>
</feature>
<dbReference type="Proteomes" id="UP001174694">
    <property type="component" value="Unassembled WGS sequence"/>
</dbReference>
<feature type="transmembrane region" description="Helical" evidence="2">
    <location>
        <begin position="103"/>
        <end position="122"/>
    </location>
</feature>
<feature type="transmembrane region" description="Helical" evidence="2">
    <location>
        <begin position="220"/>
        <end position="245"/>
    </location>
</feature>
<keyword evidence="2" id="KW-0472">Membrane</keyword>
<proteinExistence type="predicted"/>
<evidence type="ECO:0000313" key="3">
    <source>
        <dbReference type="EMBL" id="KAJ9145393.1"/>
    </source>
</evidence>
<gene>
    <name evidence="3" type="ORF">NKR23_g5373</name>
</gene>
<feature type="compositionally biased region" description="Low complexity" evidence="1">
    <location>
        <begin position="175"/>
        <end position="201"/>
    </location>
</feature>
<evidence type="ECO:0000313" key="4">
    <source>
        <dbReference type="Proteomes" id="UP001174694"/>
    </source>
</evidence>
<organism evidence="3 4">
    <name type="scientific">Pleurostoma richardsiae</name>
    <dbReference type="NCBI Taxonomy" id="41990"/>
    <lineage>
        <taxon>Eukaryota</taxon>
        <taxon>Fungi</taxon>
        <taxon>Dikarya</taxon>
        <taxon>Ascomycota</taxon>
        <taxon>Pezizomycotina</taxon>
        <taxon>Sordariomycetes</taxon>
        <taxon>Sordariomycetidae</taxon>
        <taxon>Calosphaeriales</taxon>
        <taxon>Pleurostomataceae</taxon>
        <taxon>Pleurostoma</taxon>
    </lineage>
</organism>
<evidence type="ECO:0000256" key="2">
    <source>
        <dbReference type="SAM" id="Phobius"/>
    </source>
</evidence>
<keyword evidence="2" id="KW-0812">Transmembrane</keyword>
<name>A0AA38VQU4_9PEZI</name>
<comment type="caution">
    <text evidence="3">The sequence shown here is derived from an EMBL/GenBank/DDBJ whole genome shotgun (WGS) entry which is preliminary data.</text>
</comment>
<feature type="transmembrane region" description="Helical" evidence="2">
    <location>
        <begin position="63"/>
        <end position="83"/>
    </location>
</feature>
<evidence type="ECO:0000256" key="1">
    <source>
        <dbReference type="SAM" id="MobiDB-lite"/>
    </source>
</evidence>
<keyword evidence="4" id="KW-1185">Reference proteome</keyword>
<accession>A0AA38VQU4</accession>